<dbReference type="HOGENOM" id="CLU_465436_0_0_1"/>
<comment type="caution">
    <text evidence="2">The sequence shown here is derived from an EMBL/GenBank/DDBJ whole genome shotgun (WGS) entry which is preliminary data.</text>
</comment>
<gene>
    <name evidence="2" type="ORF">TRIATDRAFT_319773</name>
</gene>
<dbReference type="PANTHER" id="PTHR35391">
    <property type="entry name" value="C2H2-TYPE DOMAIN-CONTAINING PROTEIN-RELATED"/>
    <property type="match status" value="1"/>
</dbReference>
<dbReference type="PANTHER" id="PTHR35391:SF7">
    <property type="entry name" value="C2H2-TYPE DOMAIN-CONTAINING PROTEIN"/>
    <property type="match status" value="1"/>
</dbReference>
<dbReference type="eggNOG" id="ENOG502SNSP">
    <property type="taxonomic scope" value="Eukaryota"/>
</dbReference>
<dbReference type="OrthoDB" id="4900603at2759"/>
<dbReference type="EMBL" id="ABDG02000025">
    <property type="protein sequence ID" value="EHK44519.1"/>
    <property type="molecule type" value="Genomic_DNA"/>
</dbReference>
<evidence type="ECO:0000256" key="1">
    <source>
        <dbReference type="SAM" id="MobiDB-lite"/>
    </source>
</evidence>
<evidence type="ECO:0000313" key="3">
    <source>
        <dbReference type="Proteomes" id="UP000005426"/>
    </source>
</evidence>
<name>G9NYR3_HYPAI</name>
<accession>G9NYR3</accession>
<dbReference type="Proteomes" id="UP000005426">
    <property type="component" value="Unassembled WGS sequence"/>
</dbReference>
<feature type="region of interest" description="Disordered" evidence="1">
    <location>
        <begin position="1"/>
        <end position="31"/>
    </location>
</feature>
<sequence length="586" mass="67728">MEEASRQDDTSSYGDDDVASSDQGHVLSLESEDDLEFEADDYDKIYNRHVSHLVVECVGLFTRQMSQKNSPSASDKPDTTVKSQKEIADFIIHMNDTFRCWMAETADLADSIIHGLDSLFNEYRDVKVMLIGTLEVLIEDLKYVSSGETERLYTGYGVLEGIQVGIKQLYSLTNMIREASRQNDDLNFDMLLPFDKTADVKDRMFSIIRQMFPHARRSLCDQLALSVAIRRRRLRRTFKDADRLKARIARRAWSQANTNQAYPGRIFPPQLSETLPFYTLAPLPHNIKGSTASTELVDTSKMLNVGIAYSGRTTPSFLSRHPKAWELHVNRDVKPFVCLSEQCRSPVLFFASMERWIEHMNKMHSYEWTRRIHPASWICDTDHDAIQFKDVESFREHMNDKDSHLITPDGHELGVLEIEQWRYLPHDEYLCPLCDFTLDMPKRTISTDVAEDDPYRPLHEHIAGHLKDLAVLSLPILDTTEGPENLPDNYKAEGKRNWLKEGKKESCPRRYDQEVCDTFVSDVQRNSRVSHEHGLLTRSKSEPKHLAYPTRNSFDEEFTVYPMKNSFEEEFGTYFNTLQVYTAYGT</sequence>
<proteinExistence type="predicted"/>
<organism evidence="2 3">
    <name type="scientific">Hypocrea atroviridis (strain ATCC 20476 / IMI 206040)</name>
    <name type="common">Trichoderma atroviride</name>
    <dbReference type="NCBI Taxonomy" id="452589"/>
    <lineage>
        <taxon>Eukaryota</taxon>
        <taxon>Fungi</taxon>
        <taxon>Dikarya</taxon>
        <taxon>Ascomycota</taxon>
        <taxon>Pezizomycotina</taxon>
        <taxon>Sordariomycetes</taxon>
        <taxon>Hypocreomycetidae</taxon>
        <taxon>Hypocreales</taxon>
        <taxon>Hypocreaceae</taxon>
        <taxon>Trichoderma</taxon>
    </lineage>
</organism>
<keyword evidence="3" id="KW-1185">Reference proteome</keyword>
<dbReference type="STRING" id="452589.G9NYR3"/>
<evidence type="ECO:0000313" key="2">
    <source>
        <dbReference type="EMBL" id="EHK44519.1"/>
    </source>
</evidence>
<dbReference type="AlphaFoldDB" id="G9NYR3"/>
<reference evidence="2 3" key="1">
    <citation type="journal article" date="2011" name="Genome Biol.">
        <title>Comparative genome sequence analysis underscores mycoparasitism as the ancestral life style of Trichoderma.</title>
        <authorList>
            <person name="Kubicek C.P."/>
            <person name="Herrera-Estrella A."/>
            <person name="Seidl-Seiboth V."/>
            <person name="Martinez D.A."/>
            <person name="Druzhinina I.S."/>
            <person name="Thon M."/>
            <person name="Zeilinger S."/>
            <person name="Casas-Flores S."/>
            <person name="Horwitz B.A."/>
            <person name="Mukherjee P.K."/>
            <person name="Mukherjee M."/>
            <person name="Kredics L."/>
            <person name="Alcaraz L.D."/>
            <person name="Aerts A."/>
            <person name="Antal Z."/>
            <person name="Atanasova L."/>
            <person name="Cervantes-Badillo M.G."/>
            <person name="Challacombe J."/>
            <person name="Chertkov O."/>
            <person name="McCluskey K."/>
            <person name="Coulpier F."/>
            <person name="Deshpande N."/>
            <person name="von Doehren H."/>
            <person name="Ebbole D.J."/>
            <person name="Esquivel-Naranjo E.U."/>
            <person name="Fekete E."/>
            <person name="Flipphi M."/>
            <person name="Glaser F."/>
            <person name="Gomez-Rodriguez E.Y."/>
            <person name="Gruber S."/>
            <person name="Han C."/>
            <person name="Henrissat B."/>
            <person name="Hermosa R."/>
            <person name="Hernandez-Onate M."/>
            <person name="Karaffa L."/>
            <person name="Kosti I."/>
            <person name="Le Crom S."/>
            <person name="Lindquist E."/>
            <person name="Lucas S."/>
            <person name="Luebeck M."/>
            <person name="Luebeck P.S."/>
            <person name="Margeot A."/>
            <person name="Metz B."/>
            <person name="Misra M."/>
            <person name="Nevalainen H."/>
            <person name="Omann M."/>
            <person name="Packer N."/>
            <person name="Perrone G."/>
            <person name="Uresti-Rivera E.E."/>
            <person name="Salamov A."/>
            <person name="Schmoll M."/>
            <person name="Seiboth B."/>
            <person name="Shapiro H."/>
            <person name="Sukno S."/>
            <person name="Tamayo-Ramos J.A."/>
            <person name="Tisch D."/>
            <person name="Wiest A."/>
            <person name="Wilkinson H.H."/>
            <person name="Zhang M."/>
            <person name="Coutinho P.M."/>
            <person name="Kenerley C.M."/>
            <person name="Monte E."/>
            <person name="Baker S.E."/>
            <person name="Grigoriev I.V."/>
        </authorList>
    </citation>
    <scope>NUCLEOTIDE SEQUENCE [LARGE SCALE GENOMIC DNA]</scope>
    <source>
        <strain evidence="3">ATCC 20476 / IMI 206040</strain>
    </source>
</reference>
<evidence type="ECO:0008006" key="4">
    <source>
        <dbReference type="Google" id="ProtNLM"/>
    </source>
</evidence>
<protein>
    <recommendedName>
        <fullName evidence="4">C2H2-type domain-containing protein</fullName>
    </recommendedName>
</protein>